<keyword evidence="2" id="KW-1185">Reference proteome</keyword>
<evidence type="ECO:0000313" key="1">
    <source>
        <dbReference type="EMBL" id="EMG50259.1"/>
    </source>
</evidence>
<dbReference type="AlphaFoldDB" id="M3K629"/>
<organism evidence="1 2">
    <name type="scientific">Candida maltosa (strain Xu316)</name>
    <name type="common">Yeast</name>
    <dbReference type="NCBI Taxonomy" id="1245528"/>
    <lineage>
        <taxon>Eukaryota</taxon>
        <taxon>Fungi</taxon>
        <taxon>Dikarya</taxon>
        <taxon>Ascomycota</taxon>
        <taxon>Saccharomycotina</taxon>
        <taxon>Pichiomycetes</taxon>
        <taxon>Debaryomycetaceae</taxon>
        <taxon>Candida/Lodderomyces clade</taxon>
        <taxon>Candida</taxon>
    </lineage>
</organism>
<feature type="non-terminal residue" evidence="1">
    <location>
        <position position="256"/>
    </location>
</feature>
<dbReference type="HOGENOM" id="CLU_095196_0_0_1"/>
<proteinExistence type="predicted"/>
<dbReference type="EMBL" id="AOGT01000320">
    <property type="protein sequence ID" value="EMG50259.1"/>
    <property type="molecule type" value="Genomic_DNA"/>
</dbReference>
<protein>
    <submittedName>
        <fullName evidence="1">Uncharacterized protein</fullName>
    </submittedName>
</protein>
<comment type="caution">
    <text evidence="1">The sequence shown here is derived from an EMBL/GenBank/DDBJ whole genome shotgun (WGS) entry which is preliminary data.</text>
</comment>
<sequence length="256" mass="29626">MSEEQFKRLVGSPDLSFVRKIVFYSDDHVSLRDLQVAMSRNISVTFEHSPTKRIDGLVQKKELLWITPDIPIDQTITQLSIDYNGQKISSQTLAQLNLQSLKINNVVGDSFDEIDPHNKLEIGKLSLEFADKQPSIDMIHSKFDVEKIVSLELKFKTRPHENELIKLMGKLKSLTNLALMCQNIRFDRILEPLEKNALQTFYVNVMGRFDSFSSTIISEILKNQKQSIQKISWSNKRLNIRSKTYGLDDFERLYES</sequence>
<reference evidence="1 2" key="1">
    <citation type="submission" date="2013-02" db="EMBL/GenBank/DDBJ databases">
        <title>Genome sequence of Candida maltosa Xu316, a potential industrial strain for xylitol and ethanol production.</title>
        <authorList>
            <person name="Yu J."/>
            <person name="Wang Q."/>
            <person name="Geng X."/>
            <person name="Bao W."/>
            <person name="He P."/>
            <person name="Cai J."/>
        </authorList>
    </citation>
    <scope>NUCLEOTIDE SEQUENCE [LARGE SCALE GENOMIC DNA]</scope>
    <source>
        <strain evidence="2">Xu316</strain>
    </source>
</reference>
<accession>M3K629</accession>
<dbReference type="Proteomes" id="UP000011777">
    <property type="component" value="Unassembled WGS sequence"/>
</dbReference>
<evidence type="ECO:0000313" key="2">
    <source>
        <dbReference type="Proteomes" id="UP000011777"/>
    </source>
</evidence>
<feature type="non-terminal residue" evidence="1">
    <location>
        <position position="1"/>
    </location>
</feature>
<gene>
    <name evidence="1" type="ORF">G210_4708</name>
</gene>
<dbReference type="OrthoDB" id="4016968at2759"/>
<name>M3K629_CANMX</name>